<keyword evidence="5" id="KW-0769">Symport</keyword>
<evidence type="ECO:0000256" key="7">
    <source>
        <dbReference type="ARBA" id="ARBA00023136"/>
    </source>
</evidence>
<keyword evidence="10" id="KW-1185">Reference proteome</keyword>
<evidence type="ECO:0000256" key="6">
    <source>
        <dbReference type="ARBA" id="ARBA00022989"/>
    </source>
</evidence>
<feature type="transmembrane region" description="Helical" evidence="8">
    <location>
        <begin position="232"/>
        <end position="254"/>
    </location>
</feature>
<evidence type="ECO:0000256" key="2">
    <source>
        <dbReference type="ARBA" id="ARBA00022448"/>
    </source>
</evidence>
<accession>A0A3P3TZF8</accession>
<dbReference type="Pfam" id="PF00375">
    <property type="entry name" value="SDF"/>
    <property type="match status" value="1"/>
</dbReference>
<dbReference type="EMBL" id="RRCN01000001">
    <property type="protein sequence ID" value="RRJ63230.1"/>
    <property type="molecule type" value="Genomic_DNA"/>
</dbReference>
<evidence type="ECO:0000256" key="3">
    <source>
        <dbReference type="ARBA" id="ARBA00022475"/>
    </source>
</evidence>
<feature type="transmembrane region" description="Helical" evidence="8">
    <location>
        <begin position="7"/>
        <end position="25"/>
    </location>
</feature>
<reference evidence="9 10" key="1">
    <citation type="submission" date="2018-11" db="EMBL/GenBank/DDBJ databases">
        <title>Genome sequencing of Paenibacillus sp. KCOM 3021 (= ChDC PVNT-B20).</title>
        <authorList>
            <person name="Kook J.-K."/>
            <person name="Park S.-N."/>
            <person name="Lim Y.K."/>
        </authorList>
    </citation>
    <scope>NUCLEOTIDE SEQUENCE [LARGE SCALE GENOMIC DNA]</scope>
    <source>
        <strain evidence="9 10">KCOM 3021</strain>
    </source>
</reference>
<proteinExistence type="predicted"/>
<organism evidence="9 10">
    <name type="scientific">Paenibacillus oralis</name>
    <dbReference type="NCBI Taxonomy" id="2490856"/>
    <lineage>
        <taxon>Bacteria</taxon>
        <taxon>Bacillati</taxon>
        <taxon>Bacillota</taxon>
        <taxon>Bacilli</taxon>
        <taxon>Bacillales</taxon>
        <taxon>Paenibacillaceae</taxon>
        <taxon>Paenibacillus</taxon>
    </lineage>
</organism>
<dbReference type="PANTHER" id="PTHR42865:SF7">
    <property type="entry name" value="PROTON_GLUTAMATE-ASPARTATE SYMPORTER"/>
    <property type="match status" value="1"/>
</dbReference>
<dbReference type="PANTHER" id="PTHR42865">
    <property type="entry name" value="PROTON/GLUTAMATE-ASPARTATE SYMPORTER"/>
    <property type="match status" value="1"/>
</dbReference>
<feature type="transmembrane region" description="Helical" evidence="8">
    <location>
        <begin position="45"/>
        <end position="65"/>
    </location>
</feature>
<dbReference type="PRINTS" id="PR00173">
    <property type="entry name" value="EDTRNSPORT"/>
</dbReference>
<keyword evidence="2" id="KW-0813">Transport</keyword>
<sequence length="422" mass="45209">MKRFGLAIQIVIGLFLGILVGAIFYGNPEVASYLQPIGDIFIRLIKMIVVPIVISTLIVGVAGVGDFKKLGKIGGKTILYFEIITTIAIIVGLVAANLFQPGVGVDMTNLTKTDIHQYVEAAETTQSHSFVDTFVNIVPNNVFEAIVKGDMLAIIFFSVLFGLGVAAAGEKGQPVLRFFQGVADAMFWVVNTIMKFAPFGVFALIGVTVSQFGLSSLVPLGKLVILVHMTMLFFILVVLGGVARMSGISIFSIIKILKDELLLAYSTASSESVLPKIMEKMERLGCPKAITSFVIPTGYSFNLDGSTLYQALAALFIAQMYGIHMPISSQITLMLVLIVTSKGIAGVPGVSFVVLLATLGSVNIPLEGLAFIAGIDRLLDMARTVVNVIGNSLASVVISRWEGQFDQAKAKEYIREATSKVA</sequence>
<dbReference type="FunFam" id="1.10.3860.10:FF:000001">
    <property type="entry name" value="C4-dicarboxylate transport protein"/>
    <property type="match status" value="1"/>
</dbReference>
<dbReference type="PROSITE" id="PS00713">
    <property type="entry name" value="NA_DICARBOXYL_SYMP_1"/>
    <property type="match status" value="1"/>
</dbReference>
<dbReference type="AlphaFoldDB" id="A0A3P3TZF8"/>
<evidence type="ECO:0000256" key="4">
    <source>
        <dbReference type="ARBA" id="ARBA00022692"/>
    </source>
</evidence>
<dbReference type="GO" id="GO:0005886">
    <property type="term" value="C:plasma membrane"/>
    <property type="evidence" value="ECO:0007669"/>
    <property type="project" value="UniProtKB-SubCell"/>
</dbReference>
<dbReference type="GO" id="GO:0006835">
    <property type="term" value="P:dicarboxylic acid transport"/>
    <property type="evidence" value="ECO:0007669"/>
    <property type="project" value="TreeGrafter"/>
</dbReference>
<evidence type="ECO:0000256" key="8">
    <source>
        <dbReference type="SAM" id="Phobius"/>
    </source>
</evidence>
<feature type="transmembrane region" description="Helical" evidence="8">
    <location>
        <begin position="77"/>
        <end position="99"/>
    </location>
</feature>
<evidence type="ECO:0000313" key="9">
    <source>
        <dbReference type="EMBL" id="RRJ63230.1"/>
    </source>
</evidence>
<keyword evidence="3" id="KW-1003">Cell membrane</keyword>
<dbReference type="Proteomes" id="UP000267017">
    <property type="component" value="Unassembled WGS sequence"/>
</dbReference>
<evidence type="ECO:0000313" key="10">
    <source>
        <dbReference type="Proteomes" id="UP000267017"/>
    </source>
</evidence>
<dbReference type="GO" id="GO:0015293">
    <property type="term" value="F:symporter activity"/>
    <property type="evidence" value="ECO:0007669"/>
    <property type="project" value="UniProtKB-KW"/>
</dbReference>
<feature type="transmembrane region" description="Helical" evidence="8">
    <location>
        <begin position="151"/>
        <end position="168"/>
    </location>
</feature>
<comment type="subcellular location">
    <subcellularLocation>
        <location evidence="1">Cell membrane</location>
        <topology evidence="1">Multi-pass membrane protein</topology>
    </subcellularLocation>
</comment>
<dbReference type="InterPro" id="IPR036458">
    <property type="entry name" value="Na:dicarbo_symporter_sf"/>
</dbReference>
<dbReference type="OrthoDB" id="7778689at2"/>
<dbReference type="RefSeq" id="WP_128631074.1">
    <property type="nucleotide sequence ID" value="NZ_RRCN01000001.1"/>
</dbReference>
<dbReference type="InterPro" id="IPR001991">
    <property type="entry name" value="Na-dicarboxylate_symporter"/>
</dbReference>
<keyword evidence="6 8" id="KW-1133">Transmembrane helix</keyword>
<keyword evidence="4 8" id="KW-0812">Transmembrane</keyword>
<dbReference type="PROSITE" id="PS00714">
    <property type="entry name" value="NA_DICARBOXYL_SYMP_2"/>
    <property type="match status" value="1"/>
</dbReference>
<evidence type="ECO:0000256" key="5">
    <source>
        <dbReference type="ARBA" id="ARBA00022847"/>
    </source>
</evidence>
<keyword evidence="7 8" id="KW-0472">Membrane</keyword>
<evidence type="ECO:0000256" key="1">
    <source>
        <dbReference type="ARBA" id="ARBA00004651"/>
    </source>
</evidence>
<dbReference type="SUPFAM" id="SSF118215">
    <property type="entry name" value="Proton glutamate symport protein"/>
    <property type="match status" value="1"/>
</dbReference>
<protein>
    <submittedName>
        <fullName evidence="9">Glutamate:protein symporter</fullName>
    </submittedName>
</protein>
<name>A0A3P3TZF8_9BACL</name>
<comment type="caution">
    <text evidence="9">The sequence shown here is derived from an EMBL/GenBank/DDBJ whole genome shotgun (WGS) entry which is preliminary data.</text>
</comment>
<gene>
    <name evidence="9" type="ORF">EHV15_10095</name>
</gene>
<dbReference type="InterPro" id="IPR018107">
    <property type="entry name" value="Na-dicarboxylate_symporter_CS"/>
</dbReference>
<dbReference type="Gene3D" id="1.10.3860.10">
    <property type="entry name" value="Sodium:dicarboxylate symporter"/>
    <property type="match status" value="1"/>
</dbReference>